<dbReference type="PANTHER" id="PTHR32039:SF7">
    <property type="entry name" value="COMPETENCE PROTEIN COMM"/>
    <property type="match status" value="1"/>
</dbReference>
<organism evidence="3 4">
    <name type="scientific">Microbacterium foliorum</name>
    <dbReference type="NCBI Taxonomy" id="104336"/>
    <lineage>
        <taxon>Bacteria</taxon>
        <taxon>Bacillati</taxon>
        <taxon>Actinomycetota</taxon>
        <taxon>Actinomycetes</taxon>
        <taxon>Micrococcales</taxon>
        <taxon>Microbacteriaceae</taxon>
        <taxon>Microbacterium</taxon>
    </lineage>
</organism>
<dbReference type="InterPro" id="IPR003593">
    <property type="entry name" value="AAA+_ATPase"/>
</dbReference>
<evidence type="ECO:0000313" key="4">
    <source>
        <dbReference type="Proteomes" id="UP000316125"/>
    </source>
</evidence>
<dbReference type="RefSeq" id="WP_140036962.1">
    <property type="nucleotide sequence ID" value="NZ_CP041040.1"/>
</dbReference>
<reference evidence="3 4" key="1">
    <citation type="submission" date="2019-06" db="EMBL/GenBank/DDBJ databases">
        <title>Complete genome of Microbacterium foliorum M2.</title>
        <authorList>
            <person name="Cao G."/>
        </authorList>
    </citation>
    <scope>NUCLEOTIDE SEQUENCE [LARGE SCALE GENOMIC DNA]</scope>
    <source>
        <strain evidence="3 4">M2</strain>
    </source>
</reference>
<dbReference type="Pfam" id="PF13541">
    <property type="entry name" value="ChlI"/>
    <property type="match status" value="1"/>
</dbReference>
<dbReference type="InterPro" id="IPR014721">
    <property type="entry name" value="Ribsml_uS5_D2-typ_fold_subgr"/>
</dbReference>
<name>A0A4Y5YPC7_9MICO</name>
<dbReference type="Proteomes" id="UP000316125">
    <property type="component" value="Chromosome"/>
</dbReference>
<gene>
    <name evidence="3" type="ORF">FIV50_07890</name>
</gene>
<comment type="similarity">
    <text evidence="1">Belongs to the Mg-chelatase subunits D/I family. ComM subfamily.</text>
</comment>
<dbReference type="SUPFAM" id="SSF52540">
    <property type="entry name" value="P-loop containing nucleoside triphosphate hydrolases"/>
    <property type="match status" value="1"/>
</dbReference>
<dbReference type="Pfam" id="PF01078">
    <property type="entry name" value="Mg_chelatase"/>
    <property type="match status" value="1"/>
</dbReference>
<protein>
    <submittedName>
        <fullName evidence="3">YifB family Mg chelatase-like AAA ATPase</fullName>
    </submittedName>
</protein>
<dbReference type="SUPFAM" id="SSF54211">
    <property type="entry name" value="Ribosomal protein S5 domain 2-like"/>
    <property type="match status" value="1"/>
</dbReference>
<dbReference type="InterPro" id="IPR020568">
    <property type="entry name" value="Ribosomal_Su5_D2-typ_SF"/>
</dbReference>
<evidence type="ECO:0000256" key="1">
    <source>
        <dbReference type="ARBA" id="ARBA00006354"/>
    </source>
</evidence>
<dbReference type="InterPro" id="IPR004482">
    <property type="entry name" value="Mg_chelat-rel"/>
</dbReference>
<sequence length="509" mass="53915">MKTARTWAVALTGVDGHMVEVEADISNQTPDFKIIGLPDKSLGEAVQRVHNACKNTALDLPRRRLTVNLSPASLPKQGAGFDLSIAVAALAAGGALSSRSIARVVHLGELGLDGRLRPVPGVLPSVFAAARAGFDTVIVPWGNEAEARLVPGIEVRPAASLSQVAVWHGAEVDVLDADPVAAAAVARERPEELDLADVVGQEDAVRALIVAAAGGHHMLLSGPPGAGKTMLARRLPGILPSLTEDEALEVASIRSLTGESVQALDVMPPLESPHHSASVAALVGGGTRSVRPGAISRAHRGVLFLDEAAEFSRVALDALRQPLESGAIEVSRSGITARFPAKFQLIVALNPCPCGNYGVRGAECVCPSLAIRRYSTRLSGPLRDRIDVELHVSRVSASQAMIGDRTGVTSESARARVIEARERAVARWRGTPWLRNSEVPGARLRQLDLRIPADARAPLDRALERGTLTLRGYDRVLRLAWTMADLAGADRPGRDEVGQALFLKRGYAS</sequence>
<dbReference type="Pfam" id="PF13335">
    <property type="entry name" value="Mg_chelatase_C"/>
    <property type="match status" value="1"/>
</dbReference>
<dbReference type="InterPro" id="IPR027417">
    <property type="entry name" value="P-loop_NTPase"/>
</dbReference>
<dbReference type="GO" id="GO:0005524">
    <property type="term" value="F:ATP binding"/>
    <property type="evidence" value="ECO:0007669"/>
    <property type="project" value="InterPro"/>
</dbReference>
<dbReference type="InterPro" id="IPR000523">
    <property type="entry name" value="Mg_chelatse_chII-like_cat_dom"/>
</dbReference>
<proteinExistence type="inferred from homology"/>
<dbReference type="EMBL" id="CP041040">
    <property type="protein sequence ID" value="QDE34720.1"/>
    <property type="molecule type" value="Genomic_DNA"/>
</dbReference>
<dbReference type="InterPro" id="IPR045006">
    <property type="entry name" value="CHLI-like"/>
</dbReference>
<dbReference type="SMART" id="SM00382">
    <property type="entry name" value="AAA"/>
    <property type="match status" value="1"/>
</dbReference>
<dbReference type="CDD" id="cd00009">
    <property type="entry name" value="AAA"/>
    <property type="match status" value="1"/>
</dbReference>
<dbReference type="InterPro" id="IPR025158">
    <property type="entry name" value="Mg_chelat-rel_C"/>
</dbReference>
<evidence type="ECO:0000259" key="2">
    <source>
        <dbReference type="SMART" id="SM00382"/>
    </source>
</evidence>
<dbReference type="PANTHER" id="PTHR32039">
    <property type="entry name" value="MAGNESIUM-CHELATASE SUBUNIT CHLI"/>
    <property type="match status" value="1"/>
</dbReference>
<dbReference type="OrthoDB" id="9813147at2"/>
<evidence type="ECO:0000313" key="3">
    <source>
        <dbReference type="EMBL" id="QDE34720.1"/>
    </source>
</evidence>
<dbReference type="AlphaFoldDB" id="A0A4Y5YPC7"/>
<dbReference type="NCBIfam" id="TIGR00368">
    <property type="entry name" value="YifB family Mg chelatase-like AAA ATPase"/>
    <property type="match status" value="1"/>
</dbReference>
<dbReference type="Gene3D" id="3.40.50.300">
    <property type="entry name" value="P-loop containing nucleotide triphosphate hydrolases"/>
    <property type="match status" value="1"/>
</dbReference>
<dbReference type="Gene3D" id="3.30.230.10">
    <property type="match status" value="1"/>
</dbReference>
<feature type="domain" description="AAA+ ATPase" evidence="2">
    <location>
        <begin position="214"/>
        <end position="396"/>
    </location>
</feature>
<accession>A0A4Y5YPC7</accession>